<evidence type="ECO:0000256" key="3">
    <source>
        <dbReference type="ARBA" id="ARBA00023163"/>
    </source>
</evidence>
<dbReference type="SMART" id="SM00342">
    <property type="entry name" value="HTH_ARAC"/>
    <property type="match status" value="1"/>
</dbReference>
<protein>
    <submittedName>
        <fullName evidence="7">Response regulator</fullName>
    </submittedName>
</protein>
<evidence type="ECO:0000313" key="7">
    <source>
        <dbReference type="EMBL" id="NBD27018.1"/>
    </source>
</evidence>
<evidence type="ECO:0000313" key="8">
    <source>
        <dbReference type="Proteomes" id="UP000665561"/>
    </source>
</evidence>
<dbReference type="PROSITE" id="PS50110">
    <property type="entry name" value="RESPONSE_REGULATORY"/>
    <property type="match status" value="1"/>
</dbReference>
<dbReference type="Gene3D" id="1.10.10.60">
    <property type="entry name" value="Homeodomain-like"/>
    <property type="match status" value="2"/>
</dbReference>
<feature type="domain" description="Response regulatory" evidence="6">
    <location>
        <begin position="2"/>
        <end position="120"/>
    </location>
</feature>
<dbReference type="CDD" id="cd17536">
    <property type="entry name" value="REC_YesN-like"/>
    <property type="match status" value="1"/>
</dbReference>
<dbReference type="SUPFAM" id="SSF52172">
    <property type="entry name" value="CheY-like"/>
    <property type="match status" value="1"/>
</dbReference>
<dbReference type="Proteomes" id="UP000665561">
    <property type="component" value="Unassembled WGS sequence"/>
</dbReference>
<keyword evidence="2" id="KW-0238">DNA-binding</keyword>
<dbReference type="Pfam" id="PF00072">
    <property type="entry name" value="Response_reg"/>
    <property type="match status" value="1"/>
</dbReference>
<dbReference type="PROSITE" id="PS00041">
    <property type="entry name" value="HTH_ARAC_FAMILY_1"/>
    <property type="match status" value="1"/>
</dbReference>
<dbReference type="InterPro" id="IPR011006">
    <property type="entry name" value="CheY-like_superfamily"/>
</dbReference>
<reference evidence="7 8" key="1">
    <citation type="submission" date="2020-01" db="EMBL/GenBank/DDBJ databases">
        <title>Paenibacillus soybeanensis sp. nov. isolated from the nodules of soybean (Glycine max(L.) Merr).</title>
        <authorList>
            <person name="Wang H."/>
        </authorList>
    </citation>
    <scope>NUCLEOTIDE SEQUENCE [LARGE SCALE GENOMIC DNA]</scope>
    <source>
        <strain evidence="7 8">T1</strain>
    </source>
</reference>
<organism evidence="7 8">
    <name type="scientific">Paenibacillus glycinis</name>
    <dbReference type="NCBI Taxonomy" id="2697035"/>
    <lineage>
        <taxon>Bacteria</taxon>
        <taxon>Bacillati</taxon>
        <taxon>Bacillota</taxon>
        <taxon>Bacilli</taxon>
        <taxon>Bacillales</taxon>
        <taxon>Paenibacillaceae</taxon>
        <taxon>Paenibacillus</taxon>
    </lineage>
</organism>
<dbReference type="Pfam" id="PF12833">
    <property type="entry name" value="HTH_18"/>
    <property type="match status" value="1"/>
</dbReference>
<dbReference type="EMBL" id="JAAAMV010000024">
    <property type="protein sequence ID" value="NBD27018.1"/>
    <property type="molecule type" value="Genomic_DNA"/>
</dbReference>
<dbReference type="Gene3D" id="3.40.50.2300">
    <property type="match status" value="1"/>
</dbReference>
<sequence>MNAIIVDDEPYVRQMLKNLIHWDNQSLNLVGEYFNGQDAYLRMKEDDRIDLVITDLRMPLMDGLQLIKETLAIRNDITFIVISAYNDFHLVKEAFLLGAKDYLLKSEMTEDHINQTLSNLRLNDRKKLAAASNKDLMKESLLSRLTAESMTASDIDSLKDLLCNREKKRFILLLLRLNKVDASAATPEVSMKNTISECLSPTEEILASSSQAQVEIIQTSPLEYLILALYAPQESETCIMNHIRYAMGTFRPSGFHVNLGVSRTSIEFSSLPQLLHEARLSVDYCFVAGNGSVIPFTPQFEETPSRLSIDSRLQISILKDQLSAILFDKLKPDIHKLLIAPQTVCAGQIRAIKELYMQYHFILIDFAMQNGLHGELRALSKAYEEHLKFYGDMNSLNKWLSSVIAVVKAHNGENSMINQVKHYVEEYYAHDISLQSVANKFNINSSYLSRLFSEKGDTTFTDYLAHARITKAIEFMKISNLKIYEICEKVGYTSPEHFSRTFKKMTGKSPKQFMDGREQ</sequence>
<evidence type="ECO:0000256" key="2">
    <source>
        <dbReference type="ARBA" id="ARBA00023125"/>
    </source>
</evidence>
<keyword evidence="8" id="KW-1185">Reference proteome</keyword>
<dbReference type="SUPFAM" id="SSF46689">
    <property type="entry name" value="Homeodomain-like"/>
    <property type="match status" value="2"/>
</dbReference>
<evidence type="ECO:0000256" key="1">
    <source>
        <dbReference type="ARBA" id="ARBA00023015"/>
    </source>
</evidence>
<accession>A0ABW9XX72</accession>
<evidence type="ECO:0000259" key="6">
    <source>
        <dbReference type="PROSITE" id="PS50110"/>
    </source>
</evidence>
<dbReference type="PRINTS" id="PR00032">
    <property type="entry name" value="HTHARAC"/>
</dbReference>
<dbReference type="PANTHER" id="PTHR43280">
    <property type="entry name" value="ARAC-FAMILY TRANSCRIPTIONAL REGULATOR"/>
    <property type="match status" value="1"/>
</dbReference>
<feature type="domain" description="HTH araC/xylS-type" evidence="5">
    <location>
        <begin position="418"/>
        <end position="516"/>
    </location>
</feature>
<comment type="caution">
    <text evidence="7">The sequence shown here is derived from an EMBL/GenBank/DDBJ whole genome shotgun (WGS) entry which is preliminary data.</text>
</comment>
<name>A0ABW9XX72_9BACL</name>
<feature type="modified residue" description="4-aspartylphosphate" evidence="4">
    <location>
        <position position="55"/>
    </location>
</feature>
<evidence type="ECO:0000256" key="4">
    <source>
        <dbReference type="PROSITE-ProRule" id="PRU00169"/>
    </source>
</evidence>
<keyword evidence="3" id="KW-0804">Transcription</keyword>
<keyword evidence="1" id="KW-0805">Transcription regulation</keyword>
<dbReference type="InterPro" id="IPR001789">
    <property type="entry name" value="Sig_transdc_resp-reg_receiver"/>
</dbReference>
<dbReference type="SMART" id="SM00448">
    <property type="entry name" value="REC"/>
    <property type="match status" value="1"/>
</dbReference>
<dbReference type="PROSITE" id="PS01124">
    <property type="entry name" value="HTH_ARAC_FAMILY_2"/>
    <property type="match status" value="1"/>
</dbReference>
<dbReference type="InterPro" id="IPR018060">
    <property type="entry name" value="HTH_AraC"/>
</dbReference>
<dbReference type="PANTHER" id="PTHR43280:SF28">
    <property type="entry name" value="HTH-TYPE TRANSCRIPTIONAL ACTIVATOR RHAS"/>
    <property type="match status" value="1"/>
</dbReference>
<dbReference type="RefSeq" id="WP_161746022.1">
    <property type="nucleotide sequence ID" value="NZ_JAAAMV010000024.1"/>
</dbReference>
<gene>
    <name evidence="7" type="ORF">GT019_24365</name>
</gene>
<evidence type="ECO:0000259" key="5">
    <source>
        <dbReference type="PROSITE" id="PS01124"/>
    </source>
</evidence>
<dbReference type="InterPro" id="IPR009057">
    <property type="entry name" value="Homeodomain-like_sf"/>
</dbReference>
<dbReference type="InterPro" id="IPR020449">
    <property type="entry name" value="Tscrpt_reg_AraC-type_HTH"/>
</dbReference>
<proteinExistence type="predicted"/>
<dbReference type="InterPro" id="IPR018062">
    <property type="entry name" value="HTH_AraC-typ_CS"/>
</dbReference>
<keyword evidence="4" id="KW-0597">Phosphoprotein</keyword>